<dbReference type="EMBL" id="JANPWB010000010">
    <property type="protein sequence ID" value="KAJ1144524.1"/>
    <property type="molecule type" value="Genomic_DNA"/>
</dbReference>
<name>A0AAV7QVH1_PLEWA</name>
<feature type="compositionally biased region" description="Basic residues" evidence="1">
    <location>
        <begin position="1"/>
        <end position="10"/>
    </location>
</feature>
<comment type="caution">
    <text evidence="2">The sequence shown here is derived from an EMBL/GenBank/DDBJ whole genome shotgun (WGS) entry which is preliminary data.</text>
</comment>
<proteinExistence type="predicted"/>
<feature type="region of interest" description="Disordered" evidence="1">
    <location>
        <begin position="1"/>
        <end position="27"/>
    </location>
</feature>
<organism evidence="2 3">
    <name type="scientific">Pleurodeles waltl</name>
    <name type="common">Iberian ribbed newt</name>
    <dbReference type="NCBI Taxonomy" id="8319"/>
    <lineage>
        <taxon>Eukaryota</taxon>
        <taxon>Metazoa</taxon>
        <taxon>Chordata</taxon>
        <taxon>Craniata</taxon>
        <taxon>Vertebrata</taxon>
        <taxon>Euteleostomi</taxon>
        <taxon>Amphibia</taxon>
        <taxon>Batrachia</taxon>
        <taxon>Caudata</taxon>
        <taxon>Salamandroidea</taxon>
        <taxon>Salamandridae</taxon>
        <taxon>Pleurodelinae</taxon>
        <taxon>Pleurodeles</taxon>
    </lineage>
</organism>
<evidence type="ECO:0000313" key="3">
    <source>
        <dbReference type="Proteomes" id="UP001066276"/>
    </source>
</evidence>
<sequence length="164" mass="18225">MEKCSVKRRFPSPDSEEGNDFQQDVPVRGSAGIPTEALVSLIALKVQDIIDDPVARALSSKSKVRQPSALCTDDVDSDDLDISEPETRVTWSEVYIQRTLDLPVSHGFFVNARKFQLVPSRNHIFIEAQFQMDVGFVTLLDLSVLKSQSPLLDLLAAPIQPVFL</sequence>
<accession>A0AAV7QVH1</accession>
<evidence type="ECO:0000256" key="1">
    <source>
        <dbReference type="SAM" id="MobiDB-lite"/>
    </source>
</evidence>
<protein>
    <submittedName>
        <fullName evidence="2">Uncharacterized protein</fullName>
    </submittedName>
</protein>
<evidence type="ECO:0000313" key="2">
    <source>
        <dbReference type="EMBL" id="KAJ1144524.1"/>
    </source>
</evidence>
<dbReference type="AlphaFoldDB" id="A0AAV7QVH1"/>
<keyword evidence="3" id="KW-1185">Reference proteome</keyword>
<reference evidence="2" key="1">
    <citation type="journal article" date="2022" name="bioRxiv">
        <title>Sequencing and chromosome-scale assembly of the giantPleurodeles waltlgenome.</title>
        <authorList>
            <person name="Brown T."/>
            <person name="Elewa A."/>
            <person name="Iarovenko S."/>
            <person name="Subramanian E."/>
            <person name="Araus A.J."/>
            <person name="Petzold A."/>
            <person name="Susuki M."/>
            <person name="Suzuki K.-i.T."/>
            <person name="Hayashi T."/>
            <person name="Toyoda A."/>
            <person name="Oliveira C."/>
            <person name="Osipova E."/>
            <person name="Leigh N.D."/>
            <person name="Simon A."/>
            <person name="Yun M.H."/>
        </authorList>
    </citation>
    <scope>NUCLEOTIDE SEQUENCE</scope>
    <source>
        <strain evidence="2">20211129_DDA</strain>
        <tissue evidence="2">Liver</tissue>
    </source>
</reference>
<dbReference type="Proteomes" id="UP001066276">
    <property type="component" value="Chromosome 6"/>
</dbReference>
<gene>
    <name evidence="2" type="ORF">NDU88_010822</name>
</gene>